<accession>A0A2A4CRC7</accession>
<proteinExistence type="predicted"/>
<sequence>MAPPTTERPQRAELVLIRHAPIAEPGRLCGRTDLPARIEPEAIATLAPELRQICARVVSPALRCRQTASAIWPNGAPPAQDERLWEQAFGMHDGLHYGELPDLGVLSDAELAAHRAPGGESFDDLCARVTPALTAYALLALTQNAPVALVVHAGVIRAALATALGIGPAALRFEIDPLSVTRLRVLDRTNWSVSCVNRTPAP</sequence>
<dbReference type="CDD" id="cd07067">
    <property type="entry name" value="HP_PGM_like"/>
    <property type="match status" value="1"/>
</dbReference>
<keyword evidence="2" id="KW-1185">Reference proteome</keyword>
<dbReference type="SUPFAM" id="SSF53254">
    <property type="entry name" value="Phosphoglycerate mutase-like"/>
    <property type="match status" value="1"/>
</dbReference>
<reference evidence="1 2" key="1">
    <citation type="submission" date="2017-09" db="EMBL/GenBank/DDBJ databases">
        <title>A multilocus sequence analysis scheme for characterization of bacteria in the genus Thioclava.</title>
        <authorList>
            <person name="Liu Y."/>
            <person name="Shao Z."/>
        </authorList>
    </citation>
    <scope>NUCLEOTIDE SEQUENCE [LARGE SCALE GENOMIC DNA]</scope>
    <source>
        <strain evidence="1 2">CAU 1312</strain>
    </source>
</reference>
<gene>
    <name evidence="1" type="ORF">CLN94_07245</name>
</gene>
<dbReference type="RefSeq" id="WP_096432643.1">
    <property type="nucleotide sequence ID" value="NZ_NTJD01000004.1"/>
</dbReference>
<dbReference type="EMBL" id="NTJD01000004">
    <property type="protein sequence ID" value="PCD76880.1"/>
    <property type="molecule type" value="Genomic_DNA"/>
</dbReference>
<dbReference type="Pfam" id="PF00300">
    <property type="entry name" value="His_Phos_1"/>
    <property type="match status" value="1"/>
</dbReference>
<dbReference type="Proteomes" id="UP000243507">
    <property type="component" value="Unassembled WGS sequence"/>
</dbReference>
<protein>
    <submittedName>
        <fullName evidence="1">Phosphoglycerate mutase</fullName>
    </submittedName>
</protein>
<dbReference type="SMART" id="SM00855">
    <property type="entry name" value="PGAM"/>
    <property type="match status" value="1"/>
</dbReference>
<dbReference type="InterPro" id="IPR013078">
    <property type="entry name" value="His_Pase_superF_clade-1"/>
</dbReference>
<dbReference type="AlphaFoldDB" id="A0A2A4CRC7"/>
<comment type="caution">
    <text evidence="1">The sequence shown here is derived from an EMBL/GenBank/DDBJ whole genome shotgun (WGS) entry which is preliminary data.</text>
</comment>
<organism evidence="1 2">
    <name type="scientific">Pseudothioclava arenosa</name>
    <dbReference type="NCBI Taxonomy" id="1795308"/>
    <lineage>
        <taxon>Bacteria</taxon>
        <taxon>Pseudomonadati</taxon>
        <taxon>Pseudomonadota</taxon>
        <taxon>Alphaproteobacteria</taxon>
        <taxon>Rhodobacterales</taxon>
        <taxon>Paracoccaceae</taxon>
        <taxon>Pseudothioclava</taxon>
    </lineage>
</organism>
<dbReference type="OrthoDB" id="8347407at2"/>
<dbReference type="Gene3D" id="3.40.50.1240">
    <property type="entry name" value="Phosphoglycerate mutase-like"/>
    <property type="match status" value="1"/>
</dbReference>
<evidence type="ECO:0000313" key="1">
    <source>
        <dbReference type="EMBL" id="PCD76880.1"/>
    </source>
</evidence>
<name>A0A2A4CRC7_9RHOB</name>
<evidence type="ECO:0000313" key="2">
    <source>
        <dbReference type="Proteomes" id="UP000243507"/>
    </source>
</evidence>
<dbReference type="InterPro" id="IPR029033">
    <property type="entry name" value="His_PPase_superfam"/>
</dbReference>